<feature type="transmembrane region" description="Helical" evidence="1">
    <location>
        <begin position="53"/>
        <end position="77"/>
    </location>
</feature>
<reference evidence="3" key="1">
    <citation type="submission" date="2017-06" db="EMBL/GenBank/DDBJ databases">
        <authorList>
            <person name="Varghese N."/>
            <person name="Submissions S."/>
        </authorList>
    </citation>
    <scope>NUCLEOTIDE SEQUENCE [LARGE SCALE GENOMIC DNA]</scope>
    <source>
        <strain evidence="3">NKM1</strain>
    </source>
</reference>
<name>A0A239C9E2_9BACT</name>
<dbReference type="EMBL" id="FZOQ01000002">
    <property type="protein sequence ID" value="SNS16241.1"/>
    <property type="molecule type" value="Genomic_DNA"/>
</dbReference>
<keyword evidence="1" id="KW-0812">Transmembrane</keyword>
<dbReference type="OrthoDB" id="6402664at2"/>
<feature type="transmembrane region" description="Helical" evidence="1">
    <location>
        <begin position="28"/>
        <end position="46"/>
    </location>
</feature>
<evidence type="ECO:0000313" key="2">
    <source>
        <dbReference type="EMBL" id="SNS16241.1"/>
    </source>
</evidence>
<gene>
    <name evidence="2" type="ORF">SAMN06296052_102393</name>
</gene>
<proteinExistence type="predicted"/>
<dbReference type="RefSeq" id="WP_089317852.1">
    <property type="nucleotide sequence ID" value="NZ_FZOQ01000002.1"/>
</dbReference>
<keyword evidence="1" id="KW-1133">Transmembrane helix</keyword>
<keyword evidence="1" id="KW-0472">Membrane</keyword>
<protein>
    <submittedName>
        <fullName evidence="2">Putative membrane protein</fullName>
    </submittedName>
</protein>
<feature type="transmembrane region" description="Helical" evidence="1">
    <location>
        <begin position="89"/>
        <end position="109"/>
    </location>
</feature>
<evidence type="ECO:0000256" key="1">
    <source>
        <dbReference type="SAM" id="Phobius"/>
    </source>
</evidence>
<dbReference type="PANTHER" id="PTHR37309">
    <property type="entry name" value="SLR0284 PROTEIN"/>
    <property type="match status" value="1"/>
</dbReference>
<dbReference type="InterPro" id="IPR007165">
    <property type="entry name" value="Phage_holin_4_2"/>
</dbReference>
<evidence type="ECO:0000313" key="3">
    <source>
        <dbReference type="Proteomes" id="UP000198432"/>
    </source>
</evidence>
<keyword evidence="3" id="KW-1185">Reference proteome</keyword>
<organism evidence="2 3">
    <name type="scientific">Pontibacter ummariensis</name>
    <dbReference type="NCBI Taxonomy" id="1610492"/>
    <lineage>
        <taxon>Bacteria</taxon>
        <taxon>Pseudomonadati</taxon>
        <taxon>Bacteroidota</taxon>
        <taxon>Cytophagia</taxon>
        <taxon>Cytophagales</taxon>
        <taxon>Hymenobacteraceae</taxon>
        <taxon>Pontibacter</taxon>
    </lineage>
</organism>
<dbReference type="Pfam" id="PF04020">
    <property type="entry name" value="Phage_holin_4_2"/>
    <property type="match status" value="1"/>
</dbReference>
<dbReference type="AlphaFoldDB" id="A0A239C9E2"/>
<accession>A0A239C9E2</accession>
<dbReference type="PANTHER" id="PTHR37309:SF1">
    <property type="entry name" value="SLR0284 PROTEIN"/>
    <property type="match status" value="1"/>
</dbReference>
<dbReference type="Proteomes" id="UP000198432">
    <property type="component" value="Unassembled WGS sequence"/>
</dbReference>
<sequence>MKFIVSLLLTGVAAMLTSYWLPGIEIDGFLSALILAMVLAVLNAVVRPVLVLLTIPITIFTLGLFLLVINALIIIIAGELVIGFRVDGFFAALLFSLILSLVTSILDMVF</sequence>